<dbReference type="Gene3D" id="3.30.420.240">
    <property type="match status" value="1"/>
</dbReference>
<dbReference type="InterPro" id="IPR035421">
    <property type="entry name" value="Terminase_6C"/>
</dbReference>
<evidence type="ECO:0000259" key="2">
    <source>
        <dbReference type="Pfam" id="PF17289"/>
    </source>
</evidence>
<protein>
    <submittedName>
        <fullName evidence="3">Terminase</fullName>
    </submittedName>
</protein>
<sequence length="486" mass="55419">MHGTPVNVDLSPTIKEGVQRLAVELDYESYFLLTNPEAQAYRHTDYICSLIQKIVDGEQHFYIVELPPQHGKSMTITETLPSYYLLKHPEKRVLVSAYGQGLYSQFAESNRQKAVRYADWFGLKLGKNTAEKFTIAGHRGEAFFTSILGSATGHSADLLIIDDPIKDAEEAASPTIKQKIWEEWTKTFSTRLQDNSSVIVIMTRWQTDDLAGRLLQSMSRPWEEIKLPAISTGLAPGEVDAIGRHNGEALCPELHSLKDLKIQKREMGSKGFQALYQQSPTLDDGNIFKREWVRYYVPDRATMVKLGLTEKEVKIRPRHMQEWCQGWDATFKSKENDDFVAGQVWARRGADMFLMPGWCHKRLSFTETLEAIRQMSIRYPQARAKLVEDKANGPAIIDTLKRQIPGMISVSPGSDSKEARAASISPIWESGNVYVPHPLWHPEVEDYLEEIFGFPNMPHDDSVDSMVYCIRRLSRHKAQPIRVFKF</sequence>
<organism evidence="3 4">
    <name type="scientific">Lactobacillus xujianguonis</name>
    <dbReference type="NCBI Taxonomy" id="2495899"/>
    <lineage>
        <taxon>Bacteria</taxon>
        <taxon>Bacillati</taxon>
        <taxon>Bacillota</taxon>
        <taxon>Bacilli</taxon>
        <taxon>Lactobacillales</taxon>
        <taxon>Lactobacillaceae</taxon>
        <taxon>Lactobacillus</taxon>
    </lineage>
</organism>
<dbReference type="Pfam" id="PF17289">
    <property type="entry name" value="Terminase_6C"/>
    <property type="match status" value="1"/>
</dbReference>
<keyword evidence="4" id="KW-1185">Reference proteome</keyword>
<dbReference type="AlphaFoldDB" id="A0A437SSX5"/>
<evidence type="ECO:0000256" key="1">
    <source>
        <dbReference type="ARBA" id="ARBA00022612"/>
    </source>
</evidence>
<feature type="domain" description="Terminase large subunit gp17-like C-terminal" evidence="2">
    <location>
        <begin position="326"/>
        <end position="470"/>
    </location>
</feature>
<accession>A0A437SSX5</accession>
<evidence type="ECO:0000313" key="3">
    <source>
        <dbReference type="EMBL" id="RVU70023.1"/>
    </source>
</evidence>
<comment type="caution">
    <text evidence="3">The sequence shown here is derived from an EMBL/GenBank/DDBJ whole genome shotgun (WGS) entry which is preliminary data.</text>
</comment>
<dbReference type="Pfam" id="PF03237">
    <property type="entry name" value="Terminase_6N"/>
    <property type="match status" value="1"/>
</dbReference>
<dbReference type="Proteomes" id="UP000288291">
    <property type="component" value="Unassembled WGS sequence"/>
</dbReference>
<gene>
    <name evidence="3" type="ORF">EJK17_09820</name>
</gene>
<dbReference type="NCBIfam" id="TIGR01630">
    <property type="entry name" value="psiM2_ORF9"/>
    <property type="match status" value="1"/>
</dbReference>
<name>A0A437SSX5_9LACO</name>
<proteinExistence type="predicted"/>
<evidence type="ECO:0000313" key="4">
    <source>
        <dbReference type="Proteomes" id="UP000288291"/>
    </source>
</evidence>
<dbReference type="InterPro" id="IPR006517">
    <property type="entry name" value="Phage_terminase_lsu-like_C"/>
</dbReference>
<dbReference type="RefSeq" id="WP_103661946.1">
    <property type="nucleotide sequence ID" value="NZ_ML136902.1"/>
</dbReference>
<reference evidence="3 4" key="1">
    <citation type="submission" date="2018-12" db="EMBL/GenBank/DDBJ databases">
        <authorList>
            <person name="Meng J."/>
        </authorList>
    </citation>
    <scope>NUCLEOTIDE SEQUENCE [LARGE SCALE GENOMIC DNA]</scope>
    <source>
        <strain evidence="3 4">HT111-2</strain>
    </source>
</reference>
<keyword evidence="1" id="KW-1188">Viral release from host cell</keyword>
<dbReference type="EMBL" id="RXIA01000034">
    <property type="protein sequence ID" value="RVU70023.1"/>
    <property type="molecule type" value="Genomic_DNA"/>
</dbReference>